<gene>
    <name evidence="1" type="ORF">GSTUM_00007368001</name>
</gene>
<organism evidence="1 2">
    <name type="scientific">Tuber melanosporum (strain Mel28)</name>
    <name type="common">Perigord black truffle</name>
    <dbReference type="NCBI Taxonomy" id="656061"/>
    <lineage>
        <taxon>Eukaryota</taxon>
        <taxon>Fungi</taxon>
        <taxon>Dikarya</taxon>
        <taxon>Ascomycota</taxon>
        <taxon>Pezizomycotina</taxon>
        <taxon>Pezizomycetes</taxon>
        <taxon>Pezizales</taxon>
        <taxon>Tuberaceae</taxon>
        <taxon>Tuber</taxon>
    </lineage>
</organism>
<name>D5GGF9_TUBMM</name>
<dbReference type="AlphaFoldDB" id="D5GGF9"/>
<dbReference type="HOGENOM" id="CLU_2905801_0_0_1"/>
<sequence length="62" mass="7124">MLTSLPLSGSKQRVCPFGGFTLAAWRNSRSRPTRVPYQYVTSKKSPTWPWLSFLSMLKFISQ</sequence>
<evidence type="ECO:0000313" key="1">
    <source>
        <dbReference type="EMBL" id="CAZ83602.1"/>
    </source>
</evidence>
<protein>
    <submittedName>
        <fullName evidence="1">(Perigord truffle) hypothetical protein</fullName>
    </submittedName>
</protein>
<reference evidence="1 2" key="1">
    <citation type="journal article" date="2010" name="Nature">
        <title>Perigord black truffle genome uncovers evolutionary origins and mechanisms of symbiosis.</title>
        <authorList>
            <person name="Martin F."/>
            <person name="Kohler A."/>
            <person name="Murat C."/>
            <person name="Balestrini R."/>
            <person name="Coutinho P.M."/>
            <person name="Jaillon O."/>
            <person name="Montanini B."/>
            <person name="Morin E."/>
            <person name="Noel B."/>
            <person name="Percudani R."/>
            <person name="Porcel B."/>
            <person name="Rubini A."/>
            <person name="Amicucci A."/>
            <person name="Amselem J."/>
            <person name="Anthouard V."/>
            <person name="Arcioni S."/>
            <person name="Artiguenave F."/>
            <person name="Aury J.M."/>
            <person name="Ballario P."/>
            <person name="Bolchi A."/>
            <person name="Brenna A."/>
            <person name="Brun A."/>
            <person name="Buee M."/>
            <person name="Cantarel B."/>
            <person name="Chevalier G."/>
            <person name="Couloux A."/>
            <person name="Da Silva C."/>
            <person name="Denoeud F."/>
            <person name="Duplessis S."/>
            <person name="Ghignone S."/>
            <person name="Hilselberger B."/>
            <person name="Iotti M."/>
            <person name="Marcais B."/>
            <person name="Mello A."/>
            <person name="Miranda M."/>
            <person name="Pacioni G."/>
            <person name="Quesneville H."/>
            <person name="Riccioni C."/>
            <person name="Ruotolo R."/>
            <person name="Splivallo R."/>
            <person name="Stocchi V."/>
            <person name="Tisserant E."/>
            <person name="Viscomi A.R."/>
            <person name="Zambonelli A."/>
            <person name="Zampieri E."/>
            <person name="Henrissat B."/>
            <person name="Lebrun M.H."/>
            <person name="Paolocci F."/>
            <person name="Bonfante P."/>
            <person name="Ottonello S."/>
            <person name="Wincker P."/>
        </authorList>
    </citation>
    <scope>NUCLEOTIDE SEQUENCE [LARGE SCALE GENOMIC DNA]</scope>
    <source>
        <strain evidence="1 2">Mel28</strain>
    </source>
</reference>
<dbReference type="RefSeq" id="XP_002839411.1">
    <property type="nucleotide sequence ID" value="XM_002839365.1"/>
</dbReference>
<dbReference type="KEGG" id="tml:GSTUM_00007368001"/>
<proteinExistence type="predicted"/>
<dbReference type="GeneID" id="9183200"/>
<keyword evidence="2" id="KW-1185">Reference proteome</keyword>
<evidence type="ECO:0000313" key="2">
    <source>
        <dbReference type="Proteomes" id="UP000006911"/>
    </source>
</evidence>
<dbReference type="EMBL" id="FN430264">
    <property type="protein sequence ID" value="CAZ83602.1"/>
    <property type="molecule type" value="Genomic_DNA"/>
</dbReference>
<dbReference type="Proteomes" id="UP000006911">
    <property type="component" value="Unassembled WGS sequence"/>
</dbReference>
<dbReference type="InParanoid" id="D5GGF9"/>
<accession>D5GGF9</accession>